<dbReference type="Proteomes" id="UP000076798">
    <property type="component" value="Unassembled WGS sequence"/>
</dbReference>
<keyword evidence="3" id="KW-1185">Reference proteome</keyword>
<dbReference type="EMBL" id="KV428660">
    <property type="protein sequence ID" value="KZT31310.1"/>
    <property type="molecule type" value="Genomic_DNA"/>
</dbReference>
<evidence type="ECO:0000313" key="2">
    <source>
        <dbReference type="EMBL" id="KZT31310.1"/>
    </source>
</evidence>
<organism evidence="2 3">
    <name type="scientific">Sistotremastrum suecicum HHB10207 ss-3</name>
    <dbReference type="NCBI Taxonomy" id="1314776"/>
    <lineage>
        <taxon>Eukaryota</taxon>
        <taxon>Fungi</taxon>
        <taxon>Dikarya</taxon>
        <taxon>Basidiomycota</taxon>
        <taxon>Agaricomycotina</taxon>
        <taxon>Agaricomycetes</taxon>
        <taxon>Sistotremastrales</taxon>
        <taxon>Sistotremastraceae</taxon>
        <taxon>Sistotremastrum</taxon>
    </lineage>
</organism>
<evidence type="ECO:0000313" key="3">
    <source>
        <dbReference type="Proteomes" id="UP000076798"/>
    </source>
</evidence>
<feature type="compositionally biased region" description="Acidic residues" evidence="1">
    <location>
        <begin position="384"/>
        <end position="402"/>
    </location>
</feature>
<proteinExistence type="predicted"/>
<feature type="region of interest" description="Disordered" evidence="1">
    <location>
        <begin position="414"/>
        <end position="433"/>
    </location>
</feature>
<name>A0A165WLU7_9AGAM</name>
<feature type="non-terminal residue" evidence="2">
    <location>
        <position position="1"/>
    </location>
</feature>
<sequence>FPLSEIERTTQCRRALEITAEITAPFCDFIVRPFDERMISVSRPNFEPELKNGNENAIVHQARARKLIAWAPIETDTRARSALNPHVTEYKFLFFASTIPTRLNVLPNSFYQSSTCQGPTEPDSFAVQSPVVQEYFPPPETGDKQSSGTARRYTPTPLMFSIKKFFCLCGVSFRDPPLLEHELEALEFHARDEFLKHCAEAHPVPDQGLEPPHLRLKLLLSPPVHPPLAFHSLPDPDLLPLALQSLNWVRLFERCDPQLVVRTTNYSPGDPLSLKLFGLLQDYSTKVRQTLKGPEITVKLATLKGEVRKSRFRSLANLNDNTGRLYARRMVSLFTFLFHALDPTNPPHHLDIPMSQALRERLLVLKAALSAMEPVLDSDIPSQDSDEDSDEDSDDDSGEDSDEHFSHADFNYAENIGDTHSPEAGSLRDAPKLSDTPHLGSTLRFRHLSFEEAKHLSPQTSPGEAYSEAFGALHAALFALLSSYHPKAKQDESACPIQRWIFASSIRIDPDTNRFCGFYLPQRLMRYFGCVFYYSHMCIFNEALLRDGRQEDNFATAGESLLYLLRRHRKPAGTLPFSRLLAMQSKVVAWAHHNPLPINTNFDKRGAIMLEGRELSTSNFSTLLQSAVDQIEDLLVGLPN</sequence>
<evidence type="ECO:0000256" key="1">
    <source>
        <dbReference type="SAM" id="MobiDB-lite"/>
    </source>
</evidence>
<reference evidence="2 3" key="1">
    <citation type="journal article" date="2016" name="Mol. Biol. Evol.">
        <title>Comparative Genomics of Early-Diverging Mushroom-Forming Fungi Provides Insights into the Origins of Lignocellulose Decay Capabilities.</title>
        <authorList>
            <person name="Nagy L.G."/>
            <person name="Riley R."/>
            <person name="Tritt A."/>
            <person name="Adam C."/>
            <person name="Daum C."/>
            <person name="Floudas D."/>
            <person name="Sun H."/>
            <person name="Yadav J.S."/>
            <person name="Pangilinan J."/>
            <person name="Larsson K.H."/>
            <person name="Matsuura K."/>
            <person name="Barry K."/>
            <person name="Labutti K."/>
            <person name="Kuo R."/>
            <person name="Ohm R.A."/>
            <person name="Bhattacharya S.S."/>
            <person name="Shirouzu T."/>
            <person name="Yoshinaga Y."/>
            <person name="Martin F.M."/>
            <person name="Grigoriev I.V."/>
            <person name="Hibbett D.S."/>
        </authorList>
    </citation>
    <scope>NUCLEOTIDE SEQUENCE [LARGE SCALE GENOMIC DNA]</scope>
    <source>
        <strain evidence="2 3">HHB10207 ss-3</strain>
    </source>
</reference>
<dbReference type="AlphaFoldDB" id="A0A165WLU7"/>
<feature type="region of interest" description="Disordered" evidence="1">
    <location>
        <begin position="375"/>
        <end position="405"/>
    </location>
</feature>
<gene>
    <name evidence="2" type="ORF">SISSUDRAFT_1038529</name>
</gene>
<protein>
    <submittedName>
        <fullName evidence="2">Uncharacterized protein</fullName>
    </submittedName>
</protein>
<accession>A0A165WLU7</accession>